<evidence type="ECO:0000256" key="1">
    <source>
        <dbReference type="SAM" id="Phobius"/>
    </source>
</evidence>
<proteinExistence type="predicted"/>
<protein>
    <recommendedName>
        <fullName evidence="4">DUF2834 domain-containing protein</fullName>
    </recommendedName>
</protein>
<keyword evidence="1" id="KW-1133">Transmembrane helix</keyword>
<keyword evidence="1" id="KW-0472">Membrane</keyword>
<dbReference type="OrthoDB" id="4732490at2"/>
<name>A0A1M7S8N6_9SPHN</name>
<accession>A0A1M7S8N6</accession>
<keyword evidence="1" id="KW-0812">Transmembrane</keyword>
<feature type="transmembrane region" description="Helical" evidence="1">
    <location>
        <begin position="52"/>
        <end position="73"/>
    </location>
</feature>
<gene>
    <name evidence="2" type="ORF">SAMN02745193_01191</name>
</gene>
<dbReference type="EMBL" id="FRDF01000006">
    <property type="protein sequence ID" value="SHN54803.1"/>
    <property type="molecule type" value="Genomic_DNA"/>
</dbReference>
<dbReference type="Pfam" id="PF11196">
    <property type="entry name" value="DUF2834"/>
    <property type="match status" value="1"/>
</dbReference>
<dbReference type="STRING" id="198312.SAMN02745193_01191"/>
<reference evidence="3" key="1">
    <citation type="submission" date="2016-12" db="EMBL/GenBank/DDBJ databases">
        <authorList>
            <person name="Varghese N."/>
            <person name="Submissions S."/>
        </authorList>
    </citation>
    <scope>NUCLEOTIDE SEQUENCE [LARGE SCALE GENOMIC DNA]</scope>
    <source>
        <strain evidence="3">DSM 11032</strain>
    </source>
</reference>
<feature type="transmembrane region" description="Helical" evidence="1">
    <location>
        <begin position="85"/>
        <end position="105"/>
    </location>
</feature>
<dbReference type="RefSeq" id="WP_072673753.1">
    <property type="nucleotide sequence ID" value="NZ_FRDF01000006.1"/>
</dbReference>
<dbReference type="AlphaFoldDB" id="A0A1M7S8N6"/>
<evidence type="ECO:0008006" key="4">
    <source>
        <dbReference type="Google" id="ProtNLM"/>
    </source>
</evidence>
<evidence type="ECO:0000313" key="2">
    <source>
        <dbReference type="EMBL" id="SHN54803.1"/>
    </source>
</evidence>
<organism evidence="2 3">
    <name type="scientific">Erythrobacter sanguineus</name>
    <dbReference type="NCBI Taxonomy" id="198312"/>
    <lineage>
        <taxon>Bacteria</taxon>
        <taxon>Pseudomonadati</taxon>
        <taxon>Pseudomonadota</taxon>
        <taxon>Alphaproteobacteria</taxon>
        <taxon>Sphingomonadales</taxon>
        <taxon>Erythrobacteraceae</taxon>
        <taxon>Erythrobacter/Porphyrobacter group</taxon>
        <taxon>Erythrobacter</taxon>
    </lineage>
</organism>
<dbReference type="Proteomes" id="UP000184391">
    <property type="component" value="Unassembled WGS sequence"/>
</dbReference>
<evidence type="ECO:0000313" key="3">
    <source>
        <dbReference type="Proteomes" id="UP000184391"/>
    </source>
</evidence>
<sequence>MKNLLPRHALFVAAAAISLVWVWTKGFGWPAEGGNLINLPGFFMDAYNSGNAAAFLTIGNLFVWGVFLVWVIADAKRIGLGTGTGVTFAMLSLLGMCFAFPLHLVRRERWLERRNGLADAR</sequence>
<dbReference type="InterPro" id="IPR021362">
    <property type="entry name" value="DUF2834"/>
</dbReference>
<keyword evidence="3" id="KW-1185">Reference proteome</keyword>